<evidence type="ECO:0000259" key="3">
    <source>
        <dbReference type="PROSITE" id="PS50089"/>
    </source>
</evidence>
<dbReference type="Proteomes" id="UP000816034">
    <property type="component" value="Unassembled WGS sequence"/>
</dbReference>
<proteinExistence type="predicted"/>
<keyword evidence="6" id="KW-1185">Reference proteome</keyword>
<feature type="compositionally biased region" description="Basic residues" evidence="2">
    <location>
        <begin position="321"/>
        <end position="330"/>
    </location>
</feature>
<dbReference type="PANTHER" id="PTHR21540:SF3">
    <property type="entry name" value="E3 UBIQUITIN-PROTEIN LIGASE ZSWIM2"/>
    <property type="match status" value="1"/>
</dbReference>
<protein>
    <recommendedName>
        <fullName evidence="7">RING-type domain-containing protein</fullName>
    </recommendedName>
</protein>
<dbReference type="GeneID" id="68097571"/>
<evidence type="ECO:0008006" key="7">
    <source>
        <dbReference type="Google" id="ProtNLM"/>
    </source>
</evidence>
<feature type="region of interest" description="Disordered" evidence="2">
    <location>
        <begin position="317"/>
        <end position="352"/>
    </location>
</feature>
<dbReference type="PANTHER" id="PTHR21540">
    <property type="entry name" value="RING FINGER AND SWIM DOMAIN-CONTAINING PROTEIN 2"/>
    <property type="match status" value="1"/>
</dbReference>
<dbReference type="RefSeq" id="XP_044548215.1">
    <property type="nucleotide sequence ID" value="XM_044694831.1"/>
</dbReference>
<dbReference type="GO" id="GO:0008270">
    <property type="term" value="F:zinc ion binding"/>
    <property type="evidence" value="ECO:0007669"/>
    <property type="project" value="UniProtKB-KW"/>
</dbReference>
<dbReference type="InterPro" id="IPR013083">
    <property type="entry name" value="Znf_RING/FYVE/PHD"/>
</dbReference>
<evidence type="ECO:0000259" key="4">
    <source>
        <dbReference type="PROSITE" id="PS50966"/>
    </source>
</evidence>
<keyword evidence="1" id="KW-0863">Zinc-finger</keyword>
<organism evidence="5 6">
    <name type="scientific">Naegleria lovaniensis</name>
    <name type="common">Amoeba</name>
    <dbReference type="NCBI Taxonomy" id="51637"/>
    <lineage>
        <taxon>Eukaryota</taxon>
        <taxon>Discoba</taxon>
        <taxon>Heterolobosea</taxon>
        <taxon>Tetramitia</taxon>
        <taxon>Eutetramitia</taxon>
        <taxon>Vahlkampfiidae</taxon>
        <taxon>Naegleria</taxon>
    </lineage>
</organism>
<dbReference type="EMBL" id="PYSW02000023">
    <property type="protein sequence ID" value="KAG2382536.1"/>
    <property type="molecule type" value="Genomic_DNA"/>
</dbReference>
<dbReference type="InterPro" id="IPR007527">
    <property type="entry name" value="Znf_SWIM"/>
</dbReference>
<feature type="compositionally biased region" description="Polar residues" evidence="2">
    <location>
        <begin position="334"/>
        <end position="352"/>
    </location>
</feature>
<evidence type="ECO:0000256" key="2">
    <source>
        <dbReference type="SAM" id="MobiDB-lite"/>
    </source>
</evidence>
<dbReference type="InterPro" id="IPR001841">
    <property type="entry name" value="Znf_RING"/>
</dbReference>
<dbReference type="PROSITE" id="PS50966">
    <property type="entry name" value="ZF_SWIM"/>
    <property type="match status" value="1"/>
</dbReference>
<keyword evidence="1" id="KW-0862">Zinc</keyword>
<evidence type="ECO:0000313" key="5">
    <source>
        <dbReference type="EMBL" id="KAG2382536.1"/>
    </source>
</evidence>
<gene>
    <name evidence="5" type="ORF">C9374_005116</name>
</gene>
<sequence>MNKIEDDPHFTELIQQVKTPVDTFYLMKSLGKTNFLIKHQGKKYKVTIGEKNECSCSLRRTCNCIHILFVLMKIYGIDEDADLLRKTGFNQFELNNILCGKKCFYEKRKQKEAQLTNKQPNDEPEKKGPKPIEEGDCCPICIEDIKSEETDNLVCCRFSCGNYIHASCLKEYFANCYHKQKPCPFCRIDWKNDLDNQLLEITNRKLKKKLSEHHPVFKCSECEQMLDPKKKSFICQFCYKVHSSVWAMCGSCYLSKDSHVQHKGKFFAISIGNAKKIDHELLKEEYLSERQKDIMPFAYYCNRLKMTDAPSHNKMSYCTPKKPHSAKSVRTKPESTSPPTFPQETTTTSPSLAVVGNNFSDSPMTPSIVSNCKTPLVKQSSTSNIKKGITVKQSSFPAHNDLTSLLTIVQPQITIPPSSPRKR</sequence>
<comment type="caution">
    <text evidence="5">The sequence shown here is derived from an EMBL/GenBank/DDBJ whole genome shotgun (WGS) entry which is preliminary data.</text>
</comment>
<evidence type="ECO:0000313" key="6">
    <source>
        <dbReference type="Proteomes" id="UP000816034"/>
    </source>
</evidence>
<dbReference type="GO" id="GO:0061630">
    <property type="term" value="F:ubiquitin protein ligase activity"/>
    <property type="evidence" value="ECO:0007669"/>
    <property type="project" value="InterPro"/>
</dbReference>
<dbReference type="PROSITE" id="PS50089">
    <property type="entry name" value="ZF_RING_2"/>
    <property type="match status" value="1"/>
</dbReference>
<name>A0AA88KNG2_NAELO</name>
<keyword evidence="1" id="KW-0479">Metal-binding</keyword>
<evidence type="ECO:0000256" key="1">
    <source>
        <dbReference type="PROSITE-ProRule" id="PRU00175"/>
    </source>
</evidence>
<reference evidence="5 6" key="1">
    <citation type="journal article" date="2018" name="BMC Genomics">
        <title>The genome of Naegleria lovaniensis, the basis for a comparative approach to unravel pathogenicity factors of the human pathogenic amoeba N. fowleri.</title>
        <authorList>
            <person name="Liechti N."/>
            <person name="Schurch N."/>
            <person name="Bruggmann R."/>
            <person name="Wittwer M."/>
        </authorList>
    </citation>
    <scope>NUCLEOTIDE SEQUENCE [LARGE SCALE GENOMIC DNA]</scope>
    <source>
        <strain evidence="5 6">ATCC 30569</strain>
    </source>
</reference>
<accession>A0AA88KNG2</accession>
<feature type="domain" description="RING-type" evidence="3">
    <location>
        <begin position="138"/>
        <end position="187"/>
    </location>
</feature>
<dbReference type="AlphaFoldDB" id="A0AA88KNG2"/>
<dbReference type="Gene3D" id="3.30.40.10">
    <property type="entry name" value="Zinc/RING finger domain, C3HC4 (zinc finger)"/>
    <property type="match status" value="1"/>
</dbReference>
<dbReference type="SUPFAM" id="SSF57850">
    <property type="entry name" value="RING/U-box"/>
    <property type="match status" value="1"/>
</dbReference>
<feature type="domain" description="SWIM-type" evidence="4">
    <location>
        <begin position="44"/>
        <end position="75"/>
    </location>
</feature>
<dbReference type="InterPro" id="IPR039903">
    <property type="entry name" value="Zswim2"/>
</dbReference>